<evidence type="ECO:0000313" key="2">
    <source>
        <dbReference type="EMBL" id="GEQ22752.1"/>
    </source>
</evidence>
<dbReference type="Pfam" id="PF04404">
    <property type="entry name" value="ERF"/>
    <property type="match status" value="1"/>
</dbReference>
<evidence type="ECO:0000313" key="3">
    <source>
        <dbReference type="Proteomes" id="UP000321089"/>
    </source>
</evidence>
<dbReference type="InterPro" id="IPR007499">
    <property type="entry name" value="ERF_bacteria_virus"/>
</dbReference>
<evidence type="ECO:0008006" key="4">
    <source>
        <dbReference type="Google" id="ProtNLM"/>
    </source>
</evidence>
<dbReference type="AlphaFoldDB" id="A0A512TR70"/>
<dbReference type="Proteomes" id="UP000321089">
    <property type="component" value="Unassembled WGS sequence"/>
</dbReference>
<proteinExistence type="predicted"/>
<organism evidence="2 3">
    <name type="scientific">Clostridium butyricum</name>
    <dbReference type="NCBI Taxonomy" id="1492"/>
    <lineage>
        <taxon>Bacteria</taxon>
        <taxon>Bacillati</taxon>
        <taxon>Bacillota</taxon>
        <taxon>Clostridia</taxon>
        <taxon>Eubacteriales</taxon>
        <taxon>Clostridiaceae</taxon>
        <taxon>Clostridium</taxon>
    </lineage>
</organism>
<sequence>MSEKKEEPVQTKKLNIYQKIQKSRVDLQNKKLKKTGVNKYSNYDYFELGDFLPAINEICNNNGLATIFQFTKELATLDVIDVDNLEDKLQFSTPVEIALLKGCSSIQNIGGTQSYCRRYLYIMAFEIAEVDIIDSGNGEIDQDAEQAKKNIDKASVFVIKKLIEETNTDKEKFLSCIGAKRVEDITNDCLGTCMRELNKKKESIQKAAEKSKKENELPEELKL</sequence>
<dbReference type="RefSeq" id="WP_146869064.1">
    <property type="nucleotide sequence ID" value="NZ_BKBC01000059.1"/>
</dbReference>
<reference evidence="2 3" key="1">
    <citation type="submission" date="2019-07" db="EMBL/GenBank/DDBJ databases">
        <title>Whole genome shotgun sequence of Clostridium butyricum NBRC 3858.</title>
        <authorList>
            <person name="Hosoyama A."/>
            <person name="Uohara A."/>
            <person name="Ohji S."/>
            <person name="Ichikawa N."/>
        </authorList>
    </citation>
    <scope>NUCLEOTIDE SEQUENCE [LARGE SCALE GENOMIC DNA]</scope>
    <source>
        <strain evidence="2 3">NBRC 3858</strain>
    </source>
</reference>
<gene>
    <name evidence="2" type="ORF">CBU02nite_32580</name>
</gene>
<evidence type="ECO:0000256" key="1">
    <source>
        <dbReference type="SAM" id="MobiDB-lite"/>
    </source>
</evidence>
<accession>A0A512TR70</accession>
<dbReference type="EMBL" id="BKBC01000059">
    <property type="protein sequence ID" value="GEQ22752.1"/>
    <property type="molecule type" value="Genomic_DNA"/>
</dbReference>
<comment type="caution">
    <text evidence="2">The sequence shown here is derived from an EMBL/GenBank/DDBJ whole genome shotgun (WGS) entry which is preliminary data.</text>
</comment>
<name>A0A512TR70_CLOBU</name>
<feature type="region of interest" description="Disordered" evidence="1">
    <location>
        <begin position="204"/>
        <end position="223"/>
    </location>
</feature>
<protein>
    <recommendedName>
        <fullName evidence="4">Recombinase</fullName>
    </recommendedName>
</protein>